<keyword evidence="7" id="KW-1185">Reference proteome</keyword>
<dbReference type="SUPFAM" id="SSF46785">
    <property type="entry name" value="Winged helix' DNA-binding domain"/>
    <property type="match status" value="1"/>
</dbReference>
<evidence type="ECO:0000313" key="6">
    <source>
        <dbReference type="EMBL" id="MFH6565302.1"/>
    </source>
</evidence>
<dbReference type="InterPro" id="IPR005119">
    <property type="entry name" value="LysR_subst-bd"/>
</dbReference>
<evidence type="ECO:0000256" key="2">
    <source>
        <dbReference type="ARBA" id="ARBA00023015"/>
    </source>
</evidence>
<dbReference type="Pfam" id="PF03466">
    <property type="entry name" value="LysR_substrate"/>
    <property type="match status" value="1"/>
</dbReference>
<organism evidence="6 7">
    <name type="scientific">Pseudomonas kulmbachensis</name>
    <dbReference type="NCBI Taxonomy" id="3043408"/>
    <lineage>
        <taxon>Bacteria</taxon>
        <taxon>Pseudomonadati</taxon>
        <taxon>Pseudomonadota</taxon>
        <taxon>Gammaproteobacteria</taxon>
        <taxon>Pseudomonadales</taxon>
        <taxon>Pseudomonadaceae</taxon>
        <taxon>Pseudomonas</taxon>
    </lineage>
</organism>
<dbReference type="PROSITE" id="PS50931">
    <property type="entry name" value="HTH_LYSR"/>
    <property type="match status" value="1"/>
</dbReference>
<dbReference type="InterPro" id="IPR058163">
    <property type="entry name" value="LysR-type_TF_proteobact-type"/>
</dbReference>
<evidence type="ECO:0000256" key="4">
    <source>
        <dbReference type="ARBA" id="ARBA00023163"/>
    </source>
</evidence>
<keyword evidence="4" id="KW-0804">Transcription</keyword>
<dbReference type="SUPFAM" id="SSF53850">
    <property type="entry name" value="Periplasmic binding protein-like II"/>
    <property type="match status" value="1"/>
</dbReference>
<proteinExistence type="inferred from homology"/>
<reference evidence="6 7" key="1">
    <citation type="submission" date="2024-10" db="EMBL/GenBank/DDBJ databases">
        <title>Aeromonas and Pseudomonas from the Cagarras Archipelago, Rio de Janeiro, Brazil.</title>
        <authorList>
            <person name="Canellas A.L.B."/>
            <person name="Laport M.S."/>
        </authorList>
    </citation>
    <scope>NUCLEOTIDE SEQUENCE [LARGE SCALE GENOMIC DNA]</scope>
    <source>
        <strain evidence="6 7">CPF-4</strain>
    </source>
</reference>
<evidence type="ECO:0000313" key="7">
    <source>
        <dbReference type="Proteomes" id="UP001609821"/>
    </source>
</evidence>
<evidence type="ECO:0000256" key="3">
    <source>
        <dbReference type="ARBA" id="ARBA00023125"/>
    </source>
</evidence>
<dbReference type="Gene3D" id="3.40.190.290">
    <property type="match status" value="1"/>
</dbReference>
<dbReference type="InterPro" id="IPR000847">
    <property type="entry name" value="LysR_HTH_N"/>
</dbReference>
<protein>
    <submittedName>
        <fullName evidence="6">LysR family transcriptional regulator</fullName>
    </submittedName>
</protein>
<dbReference type="PANTHER" id="PTHR30537">
    <property type="entry name" value="HTH-TYPE TRANSCRIPTIONAL REGULATOR"/>
    <property type="match status" value="1"/>
</dbReference>
<keyword evidence="3" id="KW-0238">DNA-binding</keyword>
<dbReference type="InterPro" id="IPR036390">
    <property type="entry name" value="WH_DNA-bd_sf"/>
</dbReference>
<evidence type="ECO:0000256" key="1">
    <source>
        <dbReference type="ARBA" id="ARBA00009437"/>
    </source>
</evidence>
<comment type="similarity">
    <text evidence="1">Belongs to the LysR transcriptional regulatory family.</text>
</comment>
<dbReference type="Proteomes" id="UP001609821">
    <property type="component" value="Unassembled WGS sequence"/>
</dbReference>
<dbReference type="PANTHER" id="PTHR30537:SF3">
    <property type="entry name" value="TRANSCRIPTIONAL REGULATORY PROTEIN"/>
    <property type="match status" value="1"/>
</dbReference>
<evidence type="ECO:0000259" key="5">
    <source>
        <dbReference type="PROSITE" id="PS50931"/>
    </source>
</evidence>
<accession>A0ABW7LUD2</accession>
<name>A0ABW7LUD2_9PSED</name>
<dbReference type="EMBL" id="JBINXB010000004">
    <property type="protein sequence ID" value="MFH6565302.1"/>
    <property type="molecule type" value="Genomic_DNA"/>
</dbReference>
<gene>
    <name evidence="6" type="ORF">ACHMWK_04810</name>
</gene>
<feature type="domain" description="HTH lysR-type" evidence="5">
    <location>
        <begin position="2"/>
        <end position="59"/>
    </location>
</feature>
<dbReference type="Gene3D" id="1.10.10.10">
    <property type="entry name" value="Winged helix-like DNA-binding domain superfamily/Winged helix DNA-binding domain"/>
    <property type="match status" value="1"/>
</dbReference>
<dbReference type="Pfam" id="PF00126">
    <property type="entry name" value="HTH_1"/>
    <property type="match status" value="1"/>
</dbReference>
<sequence>MLNWQDLQYFLAVARHGSLSGAANELRVDHTTVSRRVSHLETATGLKLIDRLPRTTRLTEQGRSLADIAASMEGAAQDVQRHVRGQSSGVSGTVVISALPVLTSFVIAPSLASLRSNYPELHVVLSATSAVVSLERGEADISLGFVRPDTQSRIVRKVGMLPLALYAHAATENTLPDTWSFICFETSLDHIPQQRWLQDFAGVRPFVLRTNDVLTQYQATRSGLGLSLLPCLLGDADAELVKVSVDAPPSPRPLWMSVHADIRKSPAVRVVMDHLVATFAELLPAR</sequence>
<comment type="caution">
    <text evidence="6">The sequence shown here is derived from an EMBL/GenBank/DDBJ whole genome shotgun (WGS) entry which is preliminary data.</text>
</comment>
<dbReference type="RefSeq" id="WP_321834533.1">
    <property type="nucleotide sequence ID" value="NZ_CAVMKE010000005.1"/>
</dbReference>
<keyword evidence="2" id="KW-0805">Transcription regulation</keyword>
<dbReference type="InterPro" id="IPR036388">
    <property type="entry name" value="WH-like_DNA-bd_sf"/>
</dbReference>